<dbReference type="PANTHER" id="PTHR30146">
    <property type="entry name" value="LACI-RELATED TRANSCRIPTIONAL REPRESSOR"/>
    <property type="match status" value="1"/>
</dbReference>
<dbReference type="Gene3D" id="1.10.260.40">
    <property type="entry name" value="lambda repressor-like DNA-binding domains"/>
    <property type="match status" value="1"/>
</dbReference>
<gene>
    <name evidence="6" type="ORF">XYCOK13_09050</name>
</gene>
<evidence type="ECO:0000313" key="6">
    <source>
        <dbReference type="EMBL" id="GIQ68081.1"/>
    </source>
</evidence>
<comment type="caution">
    <text evidence="6">The sequence shown here is derived from an EMBL/GenBank/DDBJ whole genome shotgun (WGS) entry which is preliminary data.</text>
</comment>
<dbReference type="Pfam" id="PF00356">
    <property type="entry name" value="LacI"/>
    <property type="match status" value="1"/>
</dbReference>
<organism evidence="6 7">
    <name type="scientific">Xylanibacillus composti</name>
    <dbReference type="NCBI Taxonomy" id="1572762"/>
    <lineage>
        <taxon>Bacteria</taxon>
        <taxon>Bacillati</taxon>
        <taxon>Bacillota</taxon>
        <taxon>Bacilli</taxon>
        <taxon>Bacillales</taxon>
        <taxon>Paenibacillaceae</taxon>
        <taxon>Xylanibacillus</taxon>
    </lineage>
</organism>
<dbReference type="Proteomes" id="UP000677918">
    <property type="component" value="Unassembled WGS sequence"/>
</dbReference>
<dbReference type="SUPFAM" id="SSF53822">
    <property type="entry name" value="Periplasmic binding protein-like I"/>
    <property type="match status" value="1"/>
</dbReference>
<evidence type="ECO:0000256" key="4">
    <source>
        <dbReference type="ARBA" id="ARBA00023163"/>
    </source>
</evidence>
<keyword evidence="4" id="KW-0804">Transcription</keyword>
<keyword evidence="2" id="KW-0805">Transcription regulation</keyword>
<reference evidence="6" key="1">
    <citation type="submission" date="2021-04" db="EMBL/GenBank/DDBJ databases">
        <title>Draft genome sequence of Xylanibacillus composti strain K13.</title>
        <authorList>
            <person name="Uke A."/>
            <person name="Chhe C."/>
            <person name="Baramee S."/>
            <person name="Kosugi A."/>
        </authorList>
    </citation>
    <scope>NUCLEOTIDE SEQUENCE</scope>
    <source>
        <strain evidence="6">K13</strain>
    </source>
</reference>
<dbReference type="GO" id="GO:0003700">
    <property type="term" value="F:DNA-binding transcription factor activity"/>
    <property type="evidence" value="ECO:0007669"/>
    <property type="project" value="TreeGrafter"/>
</dbReference>
<dbReference type="PANTHER" id="PTHR30146:SF148">
    <property type="entry name" value="HTH-TYPE TRANSCRIPTIONAL REPRESSOR PURR-RELATED"/>
    <property type="match status" value="1"/>
</dbReference>
<keyword evidence="1" id="KW-0678">Repressor</keyword>
<dbReference type="SMART" id="SM00354">
    <property type="entry name" value="HTH_LACI"/>
    <property type="match status" value="1"/>
</dbReference>
<keyword evidence="3" id="KW-0238">DNA-binding</keyword>
<dbReference type="InterPro" id="IPR010982">
    <property type="entry name" value="Lambda_DNA-bd_dom_sf"/>
</dbReference>
<dbReference type="EMBL" id="BOVK01000012">
    <property type="protein sequence ID" value="GIQ68081.1"/>
    <property type="molecule type" value="Genomic_DNA"/>
</dbReference>
<evidence type="ECO:0000256" key="3">
    <source>
        <dbReference type="ARBA" id="ARBA00023125"/>
    </source>
</evidence>
<dbReference type="CDD" id="cd01392">
    <property type="entry name" value="HTH_LacI"/>
    <property type="match status" value="1"/>
</dbReference>
<protein>
    <submittedName>
        <fullName evidence="6">Alanine racemase</fullName>
    </submittedName>
</protein>
<evidence type="ECO:0000313" key="7">
    <source>
        <dbReference type="Proteomes" id="UP000677918"/>
    </source>
</evidence>
<dbReference type="SUPFAM" id="SSF47413">
    <property type="entry name" value="lambda repressor-like DNA-binding domains"/>
    <property type="match status" value="1"/>
</dbReference>
<sequence length="360" mass="40356">MSNAMTKKITMQQIADHLGVSKFVVSKALSGKGGVSESTKERVIQAASQLGYFAQKNAYMKNVRRDVPTAGAGGNKQSVLVLMPNIRFQTRDSLYWGKILDGISARLEEIGLGMVIISEQSIDHFLHILNPNGILGLIGVGEISTSLLLEVHRIGLPMVLVDHEDPLIPSDTIFVNNYDCMSRLTKHLIGIGHKRMNFIGNARYSRSFHDRWIAFRSVLEENQLQTDMKEEWLFQLEGIQDFQEQIKLWAIRKQRAGQLPTAVLCANDMIAIDAVNAFNELGLAVPHDISVTGFDNIEDAYRTKPALTTVNVPKEAMGKKAVEQLLLRIDKKQEPLEKILILGEVIYRESITRLVQKQHS</sequence>
<dbReference type="InterPro" id="IPR000843">
    <property type="entry name" value="HTH_LacI"/>
</dbReference>
<keyword evidence="7" id="KW-1185">Reference proteome</keyword>
<evidence type="ECO:0000256" key="2">
    <source>
        <dbReference type="ARBA" id="ARBA00023015"/>
    </source>
</evidence>
<evidence type="ECO:0000256" key="1">
    <source>
        <dbReference type="ARBA" id="ARBA00022491"/>
    </source>
</evidence>
<feature type="domain" description="HTH lacI-type" evidence="5">
    <location>
        <begin position="9"/>
        <end position="65"/>
    </location>
</feature>
<proteinExistence type="predicted"/>
<dbReference type="GO" id="GO:0000976">
    <property type="term" value="F:transcription cis-regulatory region binding"/>
    <property type="evidence" value="ECO:0007669"/>
    <property type="project" value="TreeGrafter"/>
</dbReference>
<name>A0A8J4H280_9BACL</name>
<dbReference type="Gene3D" id="3.40.50.2300">
    <property type="match status" value="2"/>
</dbReference>
<dbReference type="PROSITE" id="PS50932">
    <property type="entry name" value="HTH_LACI_2"/>
    <property type="match status" value="1"/>
</dbReference>
<evidence type="ECO:0000259" key="5">
    <source>
        <dbReference type="PROSITE" id="PS50932"/>
    </source>
</evidence>
<dbReference type="InterPro" id="IPR046335">
    <property type="entry name" value="LacI/GalR-like_sensor"/>
</dbReference>
<accession>A0A8J4H280</accession>
<dbReference type="InterPro" id="IPR028082">
    <property type="entry name" value="Peripla_BP_I"/>
</dbReference>
<dbReference type="AlphaFoldDB" id="A0A8J4H280"/>
<dbReference type="Pfam" id="PF13377">
    <property type="entry name" value="Peripla_BP_3"/>
    <property type="match status" value="1"/>
</dbReference>